<dbReference type="Proteomes" id="UP001234297">
    <property type="component" value="Chromosome 6"/>
</dbReference>
<sequence length="71" mass="7738">MSGGSGSNLNSVFYAENYHPIQAGSIDGIDILPHDNAIYRALLCSFTSLCRQASKRKKHRDNLDGVSLLLS</sequence>
<reference evidence="1 2" key="1">
    <citation type="journal article" date="2022" name="Hortic Res">
        <title>A haplotype resolved chromosomal level avocado genome allows analysis of novel avocado genes.</title>
        <authorList>
            <person name="Nath O."/>
            <person name="Fletcher S.J."/>
            <person name="Hayward A."/>
            <person name="Shaw L.M."/>
            <person name="Masouleh A.K."/>
            <person name="Furtado A."/>
            <person name="Henry R.J."/>
            <person name="Mitter N."/>
        </authorList>
    </citation>
    <scope>NUCLEOTIDE SEQUENCE [LARGE SCALE GENOMIC DNA]</scope>
    <source>
        <strain evidence="2">cv. Hass</strain>
    </source>
</reference>
<gene>
    <name evidence="1" type="ORF">MRB53_020920</name>
</gene>
<comment type="caution">
    <text evidence="1">The sequence shown here is derived from an EMBL/GenBank/DDBJ whole genome shotgun (WGS) entry which is preliminary data.</text>
</comment>
<dbReference type="EMBL" id="CM056814">
    <property type="protein sequence ID" value="KAJ8627613.1"/>
    <property type="molecule type" value="Genomic_DNA"/>
</dbReference>
<name>A0ACC2L3M0_PERAE</name>
<keyword evidence="2" id="KW-1185">Reference proteome</keyword>
<evidence type="ECO:0000313" key="1">
    <source>
        <dbReference type="EMBL" id="KAJ8627613.1"/>
    </source>
</evidence>
<evidence type="ECO:0000313" key="2">
    <source>
        <dbReference type="Proteomes" id="UP001234297"/>
    </source>
</evidence>
<organism evidence="1 2">
    <name type="scientific">Persea americana</name>
    <name type="common">Avocado</name>
    <dbReference type="NCBI Taxonomy" id="3435"/>
    <lineage>
        <taxon>Eukaryota</taxon>
        <taxon>Viridiplantae</taxon>
        <taxon>Streptophyta</taxon>
        <taxon>Embryophyta</taxon>
        <taxon>Tracheophyta</taxon>
        <taxon>Spermatophyta</taxon>
        <taxon>Magnoliopsida</taxon>
        <taxon>Magnoliidae</taxon>
        <taxon>Laurales</taxon>
        <taxon>Lauraceae</taxon>
        <taxon>Persea</taxon>
    </lineage>
</organism>
<proteinExistence type="predicted"/>
<protein>
    <submittedName>
        <fullName evidence="1">Uncharacterized protein</fullName>
    </submittedName>
</protein>
<accession>A0ACC2L3M0</accession>